<dbReference type="InterPro" id="IPR052984">
    <property type="entry name" value="UPF0421"/>
</dbReference>
<evidence type="ECO:0000313" key="9">
    <source>
        <dbReference type="Proteomes" id="UP000074108"/>
    </source>
</evidence>
<dbReference type="InterPro" id="IPR038323">
    <property type="entry name" value="ArAE_1_C_sf"/>
</dbReference>
<dbReference type="PANTHER" id="PTHR40064:SF1">
    <property type="entry name" value="MEMBRANE PROTEIN"/>
    <property type="match status" value="1"/>
</dbReference>
<evidence type="ECO:0000256" key="6">
    <source>
        <dbReference type="SAM" id="Phobius"/>
    </source>
</evidence>
<accession>A0A147K7N0</accession>
<keyword evidence="5 6" id="KW-0472">Membrane</keyword>
<dbReference type="STRING" id="1150625.Q75_09400"/>
<dbReference type="Pfam" id="PF11728">
    <property type="entry name" value="ArAE_1_C"/>
    <property type="match status" value="1"/>
</dbReference>
<keyword evidence="4 6" id="KW-1133">Transmembrane helix</keyword>
<evidence type="ECO:0000259" key="7">
    <source>
        <dbReference type="Pfam" id="PF11728"/>
    </source>
</evidence>
<dbReference type="Pfam" id="PF06081">
    <property type="entry name" value="ArAE_1"/>
    <property type="match status" value="1"/>
</dbReference>
<dbReference type="Proteomes" id="UP000074108">
    <property type="component" value="Unassembled WGS sequence"/>
</dbReference>
<dbReference type="Gene3D" id="1.20.120.940">
    <property type="entry name" value="Putative aromatic acid exporter, C-terminal domain"/>
    <property type="match status" value="1"/>
</dbReference>
<dbReference type="EMBL" id="LDYG01000030">
    <property type="protein sequence ID" value="KUP06143.1"/>
    <property type="molecule type" value="Genomic_DNA"/>
</dbReference>
<reference evidence="8 9" key="1">
    <citation type="journal article" date="2016" name="Front. Microbiol.">
        <title>Microevolution Analysis of Bacillus coahuilensis Unveils Differences in Phosphorus Acquisition Strategies and Their Regulation.</title>
        <authorList>
            <person name="Gomez-Lunar Z."/>
            <person name="Hernandez-Gonzalez I."/>
            <person name="Rodriguez-Torres M.D."/>
            <person name="Souza V."/>
            <person name="Olmedo-Alvarez G."/>
        </authorList>
    </citation>
    <scope>NUCLEOTIDE SEQUENCE [LARGE SCALE GENOMIC DNA]</scope>
    <source>
        <strain evidence="9">p1.1.43</strain>
    </source>
</reference>
<dbReference type="AlphaFoldDB" id="A0A147K7N0"/>
<dbReference type="PANTHER" id="PTHR40064">
    <property type="entry name" value="MEMBRANE PROTEIN-RELATED"/>
    <property type="match status" value="1"/>
</dbReference>
<keyword evidence="2" id="KW-1003">Cell membrane</keyword>
<dbReference type="GO" id="GO:0005886">
    <property type="term" value="C:plasma membrane"/>
    <property type="evidence" value="ECO:0007669"/>
    <property type="project" value="UniProtKB-SubCell"/>
</dbReference>
<dbReference type="InterPro" id="IPR010343">
    <property type="entry name" value="ArAE_1"/>
</dbReference>
<evidence type="ECO:0000256" key="2">
    <source>
        <dbReference type="ARBA" id="ARBA00022475"/>
    </source>
</evidence>
<dbReference type="OrthoDB" id="357521at2"/>
<keyword evidence="3 6" id="KW-0812">Transmembrane</keyword>
<feature type="transmembrane region" description="Helical" evidence="6">
    <location>
        <begin position="55"/>
        <end position="74"/>
    </location>
</feature>
<organism evidence="8 9">
    <name type="scientific">Bacillus coahuilensis p1.1.43</name>
    <dbReference type="NCBI Taxonomy" id="1150625"/>
    <lineage>
        <taxon>Bacteria</taxon>
        <taxon>Bacillati</taxon>
        <taxon>Bacillota</taxon>
        <taxon>Bacilli</taxon>
        <taxon>Bacillales</taxon>
        <taxon>Bacillaceae</taxon>
        <taxon>Bacillus</taxon>
    </lineage>
</organism>
<evidence type="ECO:0000256" key="4">
    <source>
        <dbReference type="ARBA" id="ARBA00022989"/>
    </source>
</evidence>
<feature type="transmembrane region" description="Helical" evidence="6">
    <location>
        <begin position="80"/>
        <end position="110"/>
    </location>
</feature>
<sequence length="332" mass="38454">MPRFRIGYRTVKTALGTAIAIMIAQWFSLDNFASAGILTILCVQNTRKKSINASWSRFLACIIAMGFSAFFFEVVGYEPWVIGLMLLFFIPVTVMLSIQEGIVTSSVIILHLYSFQAISTDIILNELGIIIIGIGIALIMNLYMPSVETQLVSYQKRIEENFRIIFHEISHYLCNKDSDWTGKEITDTVEIIHKAKTIAFKDVENHFLRHENLYYLYFKMREKQLDILERILPNVASISLTVEQGQILSEFIDELAEHIHPGNTAIFYLKRLYEIKLEFEEMELPQSREEFEARAALLQFMKEMEQYLIIKSNFKGISQKADQYEKRTIEAN</sequence>
<comment type="subcellular location">
    <subcellularLocation>
        <location evidence="1">Cell membrane</location>
        <topology evidence="1">Multi-pass membrane protein</topology>
    </subcellularLocation>
</comment>
<proteinExistence type="predicted"/>
<dbReference type="InterPro" id="IPR021062">
    <property type="entry name" value="ArAE_1_C"/>
</dbReference>
<evidence type="ECO:0000256" key="5">
    <source>
        <dbReference type="ARBA" id="ARBA00023136"/>
    </source>
</evidence>
<feature type="transmembrane region" description="Helical" evidence="6">
    <location>
        <begin position="122"/>
        <end position="144"/>
    </location>
</feature>
<comment type="caution">
    <text evidence="8">The sequence shown here is derived from an EMBL/GenBank/DDBJ whole genome shotgun (WGS) entry which is preliminary data.</text>
</comment>
<feature type="domain" description="Putative aromatic acid exporter C-terminal" evidence="7">
    <location>
        <begin position="149"/>
        <end position="312"/>
    </location>
</feature>
<dbReference type="RefSeq" id="WP_010173260.1">
    <property type="nucleotide sequence ID" value="NZ_LDYG01000030.1"/>
</dbReference>
<name>A0A147K7N0_9BACI</name>
<protein>
    <recommendedName>
        <fullName evidence="7">Putative aromatic acid exporter C-terminal domain-containing protein</fullName>
    </recommendedName>
</protein>
<keyword evidence="9" id="KW-1185">Reference proteome</keyword>
<evidence type="ECO:0000256" key="3">
    <source>
        <dbReference type="ARBA" id="ARBA00022692"/>
    </source>
</evidence>
<evidence type="ECO:0000256" key="1">
    <source>
        <dbReference type="ARBA" id="ARBA00004651"/>
    </source>
</evidence>
<evidence type="ECO:0000313" key="8">
    <source>
        <dbReference type="EMBL" id="KUP06143.1"/>
    </source>
</evidence>
<dbReference type="PATRIC" id="fig|1150625.3.peg.1997"/>
<gene>
    <name evidence="8" type="ORF">Q75_09400</name>
</gene>